<evidence type="ECO:0000256" key="1">
    <source>
        <dbReference type="SAM" id="SignalP"/>
    </source>
</evidence>
<dbReference type="InterPro" id="IPR033786">
    <property type="entry name" value="TTHB210-like"/>
</dbReference>
<dbReference type="InterPro" id="IPR040832">
    <property type="entry name" value="TTHB210-like_dom"/>
</dbReference>
<dbReference type="RefSeq" id="WP_252113229.1">
    <property type="nucleotide sequence ID" value="NZ_JAMSCK010000003.1"/>
</dbReference>
<dbReference type="Proteomes" id="UP001155077">
    <property type="component" value="Unassembled WGS sequence"/>
</dbReference>
<accession>A0ABT0Z4W4</accession>
<organism evidence="3 4">
    <name type="scientific">Gramella jeungdoensis</name>
    <dbReference type="NCBI Taxonomy" id="708091"/>
    <lineage>
        <taxon>Bacteria</taxon>
        <taxon>Pseudomonadati</taxon>
        <taxon>Bacteroidota</taxon>
        <taxon>Flavobacteriia</taxon>
        <taxon>Flavobacteriales</taxon>
        <taxon>Flavobacteriaceae</taxon>
        <taxon>Christiangramia</taxon>
    </lineage>
</organism>
<name>A0ABT0Z4W4_9FLAO</name>
<dbReference type="EMBL" id="JAMSCK010000003">
    <property type="protein sequence ID" value="MCM8569804.1"/>
    <property type="molecule type" value="Genomic_DNA"/>
</dbReference>
<protein>
    <submittedName>
        <fullName evidence="3">DUF5602 domain-containing protein</fullName>
    </submittedName>
</protein>
<evidence type="ECO:0000313" key="4">
    <source>
        <dbReference type="Proteomes" id="UP001155077"/>
    </source>
</evidence>
<feature type="domain" description="TTHB210-like" evidence="2">
    <location>
        <begin position="76"/>
        <end position="121"/>
    </location>
</feature>
<reference evidence="3" key="1">
    <citation type="submission" date="2022-06" db="EMBL/GenBank/DDBJ databases">
        <title>Gramella sediminis sp. nov., isolated from deep-sea sediment of the Indian Ocean.</title>
        <authorList>
            <person name="Yang L."/>
        </authorList>
    </citation>
    <scope>NUCLEOTIDE SEQUENCE</scope>
    <source>
        <strain evidence="3">HMD3159</strain>
    </source>
</reference>
<evidence type="ECO:0000259" key="2">
    <source>
        <dbReference type="Pfam" id="PF18197"/>
    </source>
</evidence>
<gene>
    <name evidence="3" type="ORF">NE848_10460</name>
</gene>
<feature type="signal peptide" evidence="1">
    <location>
        <begin position="1"/>
        <end position="21"/>
    </location>
</feature>
<dbReference type="CDD" id="cd11669">
    <property type="entry name" value="TTHB210-like"/>
    <property type="match status" value="1"/>
</dbReference>
<keyword evidence="1" id="KW-0732">Signal</keyword>
<keyword evidence="4" id="KW-1185">Reference proteome</keyword>
<proteinExistence type="predicted"/>
<feature type="chain" id="PRO_5046191389" evidence="1">
    <location>
        <begin position="22"/>
        <end position="271"/>
    </location>
</feature>
<comment type="caution">
    <text evidence="3">The sequence shown here is derived from an EMBL/GenBank/DDBJ whole genome shotgun (WGS) entry which is preliminary data.</text>
</comment>
<sequence>MKKFNFQLSLQIVLCSLFLFAFNACQPEDPMVQGEEIIQSDLKANQSDPSEKVNDFYGPTQPMGNGIVRSVVSINHDGEPVAVGVVFTEKALENLPDEELNLTLQLHSKAEGLIVDHVDFGYNPHGHEGPGFAVEHFDMHFYWISEEEKLSIPFAIGMDDLPDASIWPEGYGPDVVTVPQMGRHWLHESSFSSTFDQTFIYGSYDSEFIFYEPMITMEYLKAKNFEDSYGIIPLGAYAEPAYYANSYEINYDSVKKQYRVMLADLFWAGGS</sequence>
<evidence type="ECO:0000313" key="3">
    <source>
        <dbReference type="EMBL" id="MCM8569804.1"/>
    </source>
</evidence>
<dbReference type="Pfam" id="PF18197">
    <property type="entry name" value="TTHB210-like"/>
    <property type="match status" value="1"/>
</dbReference>